<dbReference type="InterPro" id="IPR029787">
    <property type="entry name" value="Nucleotide_cyclase"/>
</dbReference>
<feature type="domain" description="GGDEF" evidence="6">
    <location>
        <begin position="240"/>
        <end position="373"/>
    </location>
</feature>
<accession>A0A2I0CMJ3</accession>
<dbReference type="GO" id="GO:0052621">
    <property type="term" value="F:diguanylate cyclase activity"/>
    <property type="evidence" value="ECO:0007669"/>
    <property type="project" value="UniProtKB-EC"/>
</dbReference>
<evidence type="ECO:0000256" key="2">
    <source>
        <dbReference type="ARBA" id="ARBA00004533"/>
    </source>
</evidence>
<dbReference type="CDD" id="cd01949">
    <property type="entry name" value="GGDEF"/>
    <property type="match status" value="1"/>
</dbReference>
<sequence>MQPSAHPSQPEAFRLWREAQDTQVRTRLGGVFYLLAWLLLWGFAGAPGQLLLAGILLSLLFAGLWLLRLLHRLPDAHDQASLRHWLDSHWRLIFATALAWGLTHAAALQLAVFADSRLIATLSTVAFSTAMAFNFAMRKRRAIIAMTLLYLPGLLVLWLNRAEQLASLVTLACYLGYLLLALSRSHREYHTTLDLELQLLEQQARLQQLSHSDSLTQLGNRHLFNNRFPQLLEQARSHQRPLSLVLLDLDFFKQVNDRHGHLTGDACLQCFADCLRRHFRRDNDLLLRLGGEEFAVLLPDTPQEQAVSQAEQLRQYLSSEGLQVHGQPLALTTSIGVGGYDPQQDDDAEAFFRRVDQALYAAKHNGRNCLARA</sequence>
<dbReference type="EC" id="2.7.7.65" evidence="3"/>
<feature type="transmembrane region" description="Helical" evidence="5">
    <location>
        <begin position="92"/>
        <end position="112"/>
    </location>
</feature>
<keyword evidence="5" id="KW-0812">Transmembrane</keyword>
<dbReference type="PANTHER" id="PTHR45138:SF9">
    <property type="entry name" value="DIGUANYLATE CYCLASE DGCM-RELATED"/>
    <property type="match status" value="1"/>
</dbReference>
<dbReference type="InterPro" id="IPR043128">
    <property type="entry name" value="Rev_trsase/Diguanyl_cyclase"/>
</dbReference>
<name>A0A2I0CMJ3_9PSED</name>
<dbReference type="Gene3D" id="3.30.70.270">
    <property type="match status" value="1"/>
</dbReference>
<dbReference type="InterPro" id="IPR000160">
    <property type="entry name" value="GGDEF_dom"/>
</dbReference>
<dbReference type="FunFam" id="3.30.70.270:FF:000001">
    <property type="entry name" value="Diguanylate cyclase domain protein"/>
    <property type="match status" value="1"/>
</dbReference>
<protein>
    <recommendedName>
        <fullName evidence="3">diguanylate cyclase</fullName>
        <ecNumber evidence="3">2.7.7.65</ecNumber>
    </recommendedName>
</protein>
<comment type="cofactor">
    <cofactor evidence="1">
        <name>Mg(2+)</name>
        <dbReference type="ChEBI" id="CHEBI:18420"/>
    </cofactor>
</comment>
<comment type="subcellular location">
    <subcellularLocation>
        <location evidence="2">Cell inner membrane</location>
    </subcellularLocation>
</comment>
<feature type="transmembrane region" description="Helical" evidence="5">
    <location>
        <begin position="118"/>
        <end position="135"/>
    </location>
</feature>
<dbReference type="Pfam" id="PF00990">
    <property type="entry name" value="GGDEF"/>
    <property type="match status" value="1"/>
</dbReference>
<dbReference type="Proteomes" id="UP000242861">
    <property type="component" value="Unassembled WGS sequence"/>
</dbReference>
<dbReference type="EMBL" id="PIYS01000027">
    <property type="protein sequence ID" value="PKF70357.1"/>
    <property type="molecule type" value="Genomic_DNA"/>
</dbReference>
<feature type="transmembrane region" description="Helical" evidence="5">
    <location>
        <begin position="165"/>
        <end position="182"/>
    </location>
</feature>
<dbReference type="PROSITE" id="PS50887">
    <property type="entry name" value="GGDEF"/>
    <property type="match status" value="1"/>
</dbReference>
<dbReference type="GO" id="GO:1902201">
    <property type="term" value="P:negative regulation of bacterial-type flagellum-dependent cell motility"/>
    <property type="evidence" value="ECO:0007669"/>
    <property type="project" value="TreeGrafter"/>
</dbReference>
<feature type="transmembrane region" description="Helical" evidence="5">
    <location>
        <begin position="142"/>
        <end position="159"/>
    </location>
</feature>
<dbReference type="RefSeq" id="WP_101194082.1">
    <property type="nucleotide sequence ID" value="NZ_JAYRKZ010000001.1"/>
</dbReference>
<dbReference type="SUPFAM" id="SSF55073">
    <property type="entry name" value="Nucleotide cyclase"/>
    <property type="match status" value="1"/>
</dbReference>
<evidence type="ECO:0000256" key="1">
    <source>
        <dbReference type="ARBA" id="ARBA00001946"/>
    </source>
</evidence>
<dbReference type="GO" id="GO:0043709">
    <property type="term" value="P:cell adhesion involved in single-species biofilm formation"/>
    <property type="evidence" value="ECO:0007669"/>
    <property type="project" value="TreeGrafter"/>
</dbReference>
<evidence type="ECO:0000313" key="7">
    <source>
        <dbReference type="EMBL" id="PKF70357.1"/>
    </source>
</evidence>
<gene>
    <name evidence="7" type="ORF">CW360_13725</name>
</gene>
<dbReference type="SMART" id="SM00267">
    <property type="entry name" value="GGDEF"/>
    <property type="match status" value="1"/>
</dbReference>
<keyword evidence="5" id="KW-1133">Transmembrane helix</keyword>
<evidence type="ECO:0000313" key="8">
    <source>
        <dbReference type="Proteomes" id="UP000242861"/>
    </source>
</evidence>
<evidence type="ECO:0000259" key="6">
    <source>
        <dbReference type="PROSITE" id="PS50887"/>
    </source>
</evidence>
<reference evidence="8" key="1">
    <citation type="submission" date="2017-12" db="EMBL/GenBank/DDBJ databases">
        <authorList>
            <person name="Yu X.-Y."/>
        </authorList>
    </citation>
    <scope>NUCLEOTIDE SEQUENCE [LARGE SCALE GENOMIC DNA]</scope>
    <source>
        <strain evidence="8">ZYSR67-Z</strain>
    </source>
</reference>
<comment type="catalytic activity">
    <reaction evidence="4">
        <text>2 GTP = 3',3'-c-di-GMP + 2 diphosphate</text>
        <dbReference type="Rhea" id="RHEA:24898"/>
        <dbReference type="ChEBI" id="CHEBI:33019"/>
        <dbReference type="ChEBI" id="CHEBI:37565"/>
        <dbReference type="ChEBI" id="CHEBI:58805"/>
        <dbReference type="EC" id="2.7.7.65"/>
    </reaction>
</comment>
<evidence type="ECO:0000256" key="4">
    <source>
        <dbReference type="ARBA" id="ARBA00034247"/>
    </source>
</evidence>
<evidence type="ECO:0000256" key="3">
    <source>
        <dbReference type="ARBA" id="ARBA00012528"/>
    </source>
</evidence>
<dbReference type="AlphaFoldDB" id="A0A2I0CMJ3"/>
<keyword evidence="5" id="KW-0472">Membrane</keyword>
<evidence type="ECO:0000256" key="5">
    <source>
        <dbReference type="SAM" id="Phobius"/>
    </source>
</evidence>
<dbReference type="InterPro" id="IPR050469">
    <property type="entry name" value="Diguanylate_Cyclase"/>
</dbReference>
<comment type="caution">
    <text evidence="7">The sequence shown here is derived from an EMBL/GenBank/DDBJ whole genome shotgun (WGS) entry which is preliminary data.</text>
</comment>
<feature type="transmembrane region" description="Helical" evidence="5">
    <location>
        <begin position="24"/>
        <end position="44"/>
    </location>
</feature>
<feature type="transmembrane region" description="Helical" evidence="5">
    <location>
        <begin position="50"/>
        <end position="71"/>
    </location>
</feature>
<dbReference type="PANTHER" id="PTHR45138">
    <property type="entry name" value="REGULATORY COMPONENTS OF SENSORY TRANSDUCTION SYSTEM"/>
    <property type="match status" value="1"/>
</dbReference>
<proteinExistence type="predicted"/>
<dbReference type="GO" id="GO:0005886">
    <property type="term" value="C:plasma membrane"/>
    <property type="evidence" value="ECO:0007669"/>
    <property type="project" value="UniProtKB-SubCell"/>
</dbReference>
<dbReference type="NCBIfam" id="TIGR00254">
    <property type="entry name" value="GGDEF"/>
    <property type="match status" value="1"/>
</dbReference>
<organism evidence="7 8">
    <name type="scientific">Pseudomonas fluvialis</name>
    <dbReference type="NCBI Taxonomy" id="1793966"/>
    <lineage>
        <taxon>Bacteria</taxon>
        <taxon>Pseudomonadati</taxon>
        <taxon>Pseudomonadota</taxon>
        <taxon>Gammaproteobacteria</taxon>
        <taxon>Pseudomonadales</taxon>
        <taxon>Pseudomonadaceae</taxon>
        <taxon>Pseudomonas</taxon>
    </lineage>
</organism>